<feature type="domain" description="Late nodulin" evidence="2">
    <location>
        <begin position="1"/>
        <end position="59"/>
    </location>
</feature>
<dbReference type="GO" id="GO:0046872">
    <property type="term" value="F:metal ion binding"/>
    <property type="evidence" value="ECO:0007669"/>
    <property type="project" value="InterPro"/>
</dbReference>
<reference evidence="3" key="1">
    <citation type="journal article" date="2020" name="Mol. Cell">
        <title>Proteome analysis reveals a significant host-specific response in Rhizobium leguminosarum bv viciae endosymbiotic cells.</title>
        <authorList>
            <person name="Duran D."/>
            <person name="Albareda M."/>
            <person name="Marina A."/>
            <person name="Garcia C."/>
            <person name="Ruiz-Argueso T."/>
            <person name="Palacios J."/>
        </authorList>
    </citation>
    <scope>NUCLEOTIDE SEQUENCE</scope>
    <source>
        <tissue evidence="3">Root nodules</tissue>
    </source>
</reference>
<dbReference type="AlphaFoldDB" id="A0A7T8DV41"/>
<keyword evidence="1" id="KW-0732">Signal</keyword>
<feature type="signal peptide" evidence="1">
    <location>
        <begin position="1"/>
        <end position="24"/>
    </location>
</feature>
<accession>A0A7T8DV41</accession>
<evidence type="ECO:0000256" key="1">
    <source>
        <dbReference type="SAM" id="SignalP"/>
    </source>
</evidence>
<sequence length="69" mass="7909">MAKILKFVFAIILFFSLFLLSMEAEPLLPCETDGDCPLKPIIETTPMISLHYMCIDKECVLFREVLQTP</sequence>
<feature type="chain" id="PRO_5031001651" evidence="1">
    <location>
        <begin position="25"/>
        <end position="69"/>
    </location>
</feature>
<name>A0A7T8DV41_PEA</name>
<proteinExistence type="evidence at transcript level"/>
<organism evidence="3">
    <name type="scientific">Pisum sativum</name>
    <name type="common">Garden pea</name>
    <name type="synonym">Lathyrus oleraceus</name>
    <dbReference type="NCBI Taxonomy" id="3888"/>
    <lineage>
        <taxon>Eukaryota</taxon>
        <taxon>Viridiplantae</taxon>
        <taxon>Streptophyta</taxon>
        <taxon>Embryophyta</taxon>
        <taxon>Tracheophyta</taxon>
        <taxon>Spermatophyta</taxon>
        <taxon>Magnoliopsida</taxon>
        <taxon>eudicotyledons</taxon>
        <taxon>Gunneridae</taxon>
        <taxon>Pentapetalae</taxon>
        <taxon>rosids</taxon>
        <taxon>fabids</taxon>
        <taxon>Fabales</taxon>
        <taxon>Fabaceae</taxon>
        <taxon>Papilionoideae</taxon>
        <taxon>50 kb inversion clade</taxon>
        <taxon>NPAAA clade</taxon>
        <taxon>Hologalegina</taxon>
        <taxon>IRL clade</taxon>
        <taxon>Fabeae</taxon>
        <taxon>Lathyrus</taxon>
    </lineage>
</organism>
<evidence type="ECO:0000313" key="3">
    <source>
        <dbReference type="EMBL" id="QQO74643.1"/>
    </source>
</evidence>
<dbReference type="InterPro" id="IPR009810">
    <property type="entry name" value="Nodulin_late_dom"/>
</dbReference>
<dbReference type="Pfam" id="PF07127">
    <property type="entry name" value="Nodulin_late"/>
    <property type="match status" value="1"/>
</dbReference>
<evidence type="ECO:0000259" key="2">
    <source>
        <dbReference type="Pfam" id="PF07127"/>
    </source>
</evidence>
<dbReference type="EMBL" id="MT371125">
    <property type="protein sequence ID" value="QQO74643.1"/>
    <property type="molecule type" value="mRNA"/>
</dbReference>
<protein>
    <submittedName>
        <fullName evidence="3">Nodule-specific cysteine-rich peptide G27</fullName>
    </submittedName>
</protein>